<organism evidence="3 4">
    <name type="scientific">Geranomyces variabilis</name>
    <dbReference type="NCBI Taxonomy" id="109894"/>
    <lineage>
        <taxon>Eukaryota</taxon>
        <taxon>Fungi</taxon>
        <taxon>Fungi incertae sedis</taxon>
        <taxon>Chytridiomycota</taxon>
        <taxon>Chytridiomycota incertae sedis</taxon>
        <taxon>Chytridiomycetes</taxon>
        <taxon>Spizellomycetales</taxon>
        <taxon>Powellomycetaceae</taxon>
        <taxon>Geranomyces</taxon>
    </lineage>
</organism>
<feature type="transmembrane region" description="Helical" evidence="2">
    <location>
        <begin position="296"/>
        <end position="316"/>
    </location>
</feature>
<proteinExistence type="predicted"/>
<dbReference type="Proteomes" id="UP001212152">
    <property type="component" value="Unassembled WGS sequence"/>
</dbReference>
<feature type="region of interest" description="Disordered" evidence="1">
    <location>
        <begin position="1"/>
        <end position="28"/>
    </location>
</feature>
<evidence type="ECO:0000256" key="2">
    <source>
        <dbReference type="SAM" id="Phobius"/>
    </source>
</evidence>
<keyword evidence="2" id="KW-0472">Membrane</keyword>
<feature type="transmembrane region" description="Helical" evidence="2">
    <location>
        <begin position="270"/>
        <end position="290"/>
    </location>
</feature>
<dbReference type="AlphaFoldDB" id="A0AAD5XQ74"/>
<keyword evidence="2" id="KW-0812">Transmembrane</keyword>
<dbReference type="PANTHER" id="PTHR38421">
    <property type="entry name" value="TRANSMEMBRANE PROTEIN USGS"/>
    <property type="match status" value="1"/>
</dbReference>
<feature type="compositionally biased region" description="Pro residues" evidence="1">
    <location>
        <begin position="1"/>
        <end position="21"/>
    </location>
</feature>
<dbReference type="EMBL" id="JADGJQ010000061">
    <property type="protein sequence ID" value="KAJ3174696.1"/>
    <property type="molecule type" value="Genomic_DNA"/>
</dbReference>
<evidence type="ECO:0000313" key="3">
    <source>
        <dbReference type="EMBL" id="KAJ3174696.1"/>
    </source>
</evidence>
<evidence type="ECO:0000313" key="4">
    <source>
        <dbReference type="Proteomes" id="UP001212152"/>
    </source>
</evidence>
<name>A0AAD5XQ74_9FUNG</name>
<comment type="caution">
    <text evidence="3">The sequence shown here is derived from an EMBL/GenBank/DDBJ whole genome shotgun (WGS) entry which is preliminary data.</text>
</comment>
<evidence type="ECO:0000256" key="1">
    <source>
        <dbReference type="SAM" id="MobiDB-lite"/>
    </source>
</evidence>
<gene>
    <name evidence="3" type="ORF">HDU87_006945</name>
</gene>
<keyword evidence="2" id="KW-1133">Transmembrane helix</keyword>
<sequence length="433" mass="47083">MDDIPQAPPVPPPASDTPATPPLDAASPHPTAIRMVTEAQTVPAREVTTLPATPTLPDLFSALRSLIASLPFLSLLQPPQIMSWPPETVARGIKLAYTGATATFKTPQTRNILGKTFIYLLAVTVTLVVVTHAVFLPLRVIHAITSFFVRPVLGQTVARALDWLMDACDGFIRWFVLVTPEAGLYLIRYLFPGPLDNLFFAALRGLTASLALRGGEAQFAVAFARTLAQPPPSAAPGSEGGAAAGGDGVGGRKSWTIRLLSYLKRYAKRIAMLAVVYLISLIPIVGLFVWPLATFAYMGLAIGWHRAAWVCAAGLISPPWWRFVKGPLLRGIWSFRSLERELVEPYLCRSVMTQSQRRAWFTRNEALIAGFTLPFWYLLSTPWVGPLAFGIAQAAASRLCVEIFDPVDVERAPVSRRESAAVPSVVGVRTTAM</sequence>
<dbReference type="PANTHER" id="PTHR38421:SF1">
    <property type="entry name" value="TRANSMEMBRANE PROTEIN"/>
    <property type="match status" value="1"/>
</dbReference>
<accession>A0AAD5XQ74</accession>
<feature type="transmembrane region" description="Helical" evidence="2">
    <location>
        <begin position="117"/>
        <end position="138"/>
    </location>
</feature>
<keyword evidence="4" id="KW-1185">Reference proteome</keyword>
<protein>
    <submittedName>
        <fullName evidence="3">Uncharacterized protein</fullName>
    </submittedName>
</protein>
<reference evidence="3" key="1">
    <citation type="submission" date="2020-05" db="EMBL/GenBank/DDBJ databases">
        <title>Phylogenomic resolution of chytrid fungi.</title>
        <authorList>
            <person name="Stajich J.E."/>
            <person name="Amses K."/>
            <person name="Simmons R."/>
            <person name="Seto K."/>
            <person name="Myers J."/>
            <person name="Bonds A."/>
            <person name="Quandt C.A."/>
            <person name="Barry K."/>
            <person name="Liu P."/>
            <person name="Grigoriev I."/>
            <person name="Longcore J.E."/>
            <person name="James T.Y."/>
        </authorList>
    </citation>
    <scope>NUCLEOTIDE SEQUENCE</scope>
    <source>
        <strain evidence="3">JEL0379</strain>
    </source>
</reference>